<comment type="caution">
    <text evidence="1">The sequence shown here is derived from an EMBL/GenBank/DDBJ whole genome shotgun (WGS) entry which is preliminary data.</text>
</comment>
<protein>
    <submittedName>
        <fullName evidence="1">Bacillithiol system redox-active protein YtxJ</fullName>
    </submittedName>
</protein>
<evidence type="ECO:0000313" key="1">
    <source>
        <dbReference type="EMBL" id="MBE4908301.1"/>
    </source>
</evidence>
<dbReference type="NCBIfam" id="TIGR04019">
    <property type="entry name" value="B_thiol_YtxJ"/>
    <property type="match status" value="1"/>
</dbReference>
<organism evidence="1 2">
    <name type="scientific">Litchfieldia luteola</name>
    <dbReference type="NCBI Taxonomy" id="682179"/>
    <lineage>
        <taxon>Bacteria</taxon>
        <taxon>Bacillati</taxon>
        <taxon>Bacillota</taxon>
        <taxon>Bacilli</taxon>
        <taxon>Bacillales</taxon>
        <taxon>Bacillaceae</taxon>
        <taxon>Litchfieldia</taxon>
    </lineage>
</organism>
<keyword evidence="2" id="KW-1185">Reference proteome</keyword>
<dbReference type="RefSeq" id="WP_193535853.1">
    <property type="nucleotide sequence ID" value="NZ_JADCLJ010000019.1"/>
</dbReference>
<name>A0ABR9QIJ0_9BACI</name>
<evidence type="ECO:0000313" key="2">
    <source>
        <dbReference type="Proteomes" id="UP001516662"/>
    </source>
</evidence>
<dbReference type="EMBL" id="JADCLJ010000019">
    <property type="protein sequence ID" value="MBE4908301.1"/>
    <property type="molecule type" value="Genomic_DNA"/>
</dbReference>
<reference evidence="1 2" key="1">
    <citation type="submission" date="2020-10" db="EMBL/GenBank/DDBJ databases">
        <title>Bacillus sp. HD4P25, an endophyte from a halophyte.</title>
        <authorList>
            <person name="Sun J.-Q."/>
        </authorList>
    </citation>
    <scope>NUCLEOTIDE SEQUENCE [LARGE SCALE GENOMIC DNA]</scope>
    <source>
        <strain evidence="1 2">YIM 93174</strain>
    </source>
</reference>
<dbReference type="InterPro" id="IPR022551">
    <property type="entry name" value="BrxC"/>
</dbReference>
<proteinExistence type="predicted"/>
<dbReference type="Gene3D" id="3.40.30.10">
    <property type="entry name" value="Glutaredoxin"/>
    <property type="match status" value="1"/>
</dbReference>
<sequence>MKKIETLEQFNAIHEENDVFLFLKHSSTCPISQSGYEEFEKFVEDHTEIPAYYLVVQEARPLSNHIAETFHIKHESPQVILFKNKDVTFHTSHWNITYDTLSKEVNSD</sequence>
<dbReference type="Proteomes" id="UP001516662">
    <property type="component" value="Unassembled WGS sequence"/>
</dbReference>
<dbReference type="Pfam" id="PF11009">
    <property type="entry name" value="BrxC"/>
    <property type="match status" value="1"/>
</dbReference>
<accession>A0ABR9QIJ0</accession>
<dbReference type="InterPro" id="IPR036249">
    <property type="entry name" value="Thioredoxin-like_sf"/>
</dbReference>
<gene>
    <name evidence="1" type="primary">ytxJ</name>
    <name evidence="1" type="ORF">IMZ08_09555</name>
</gene>
<dbReference type="SUPFAM" id="SSF52833">
    <property type="entry name" value="Thioredoxin-like"/>
    <property type="match status" value="1"/>
</dbReference>